<gene>
    <name evidence="1" type="ORF">Pa4123_17650</name>
</gene>
<organism evidence="1 2">
    <name type="scientific">Phytohabitans aurantiacus</name>
    <dbReference type="NCBI Taxonomy" id="3016789"/>
    <lineage>
        <taxon>Bacteria</taxon>
        <taxon>Bacillati</taxon>
        <taxon>Actinomycetota</taxon>
        <taxon>Actinomycetes</taxon>
        <taxon>Micromonosporales</taxon>
        <taxon>Micromonosporaceae</taxon>
    </lineage>
</organism>
<proteinExistence type="predicted"/>
<evidence type="ECO:0000313" key="2">
    <source>
        <dbReference type="Proteomes" id="UP001144280"/>
    </source>
</evidence>
<keyword evidence="2" id="KW-1185">Reference proteome</keyword>
<name>A0ABQ5QPB0_9ACTN</name>
<reference evidence="1" key="1">
    <citation type="submission" date="2022-12" db="EMBL/GenBank/DDBJ databases">
        <title>New Phytohabitans aurantiacus sp. RD004123 nov., an actinomycete isolated from soil.</title>
        <authorList>
            <person name="Triningsih D.W."/>
            <person name="Harunari E."/>
            <person name="Igarashi Y."/>
        </authorList>
    </citation>
    <scope>NUCLEOTIDE SEQUENCE</scope>
    <source>
        <strain evidence="1">RD004123</strain>
    </source>
</reference>
<protein>
    <submittedName>
        <fullName evidence="1">Uncharacterized protein</fullName>
    </submittedName>
</protein>
<sequence>MHRRVGDRTETLLRLGDTFDATLDTVHARGVRREALSIFDDLGHPDAEQMRARLGS</sequence>
<dbReference type="RefSeq" id="WP_281893719.1">
    <property type="nucleotide sequence ID" value="NZ_BSDI01000007.1"/>
</dbReference>
<accession>A0ABQ5QPB0</accession>
<dbReference type="EMBL" id="BSDI01000007">
    <property type="protein sequence ID" value="GLH96491.1"/>
    <property type="molecule type" value="Genomic_DNA"/>
</dbReference>
<dbReference type="Proteomes" id="UP001144280">
    <property type="component" value="Unassembled WGS sequence"/>
</dbReference>
<evidence type="ECO:0000313" key="1">
    <source>
        <dbReference type="EMBL" id="GLH96491.1"/>
    </source>
</evidence>
<comment type="caution">
    <text evidence="1">The sequence shown here is derived from an EMBL/GenBank/DDBJ whole genome shotgun (WGS) entry which is preliminary data.</text>
</comment>